<evidence type="ECO:0000313" key="2">
    <source>
        <dbReference type="EMBL" id="CAL1378697.1"/>
    </source>
</evidence>
<accession>A0AAV2DZ02</accession>
<dbReference type="EMBL" id="OZ034816">
    <property type="protein sequence ID" value="CAL1378697.1"/>
    <property type="molecule type" value="Genomic_DNA"/>
</dbReference>
<reference evidence="2 3" key="1">
    <citation type="submission" date="2024-04" db="EMBL/GenBank/DDBJ databases">
        <authorList>
            <person name="Fracassetti M."/>
        </authorList>
    </citation>
    <scope>NUCLEOTIDE SEQUENCE [LARGE SCALE GENOMIC DNA]</scope>
</reference>
<evidence type="ECO:0000256" key="1">
    <source>
        <dbReference type="SAM" id="MobiDB-lite"/>
    </source>
</evidence>
<protein>
    <submittedName>
        <fullName evidence="2">Uncharacterized protein</fullName>
    </submittedName>
</protein>
<keyword evidence="3" id="KW-1185">Reference proteome</keyword>
<name>A0AAV2DZ02_9ROSI</name>
<feature type="region of interest" description="Disordered" evidence="1">
    <location>
        <begin position="26"/>
        <end position="49"/>
    </location>
</feature>
<dbReference type="Proteomes" id="UP001497516">
    <property type="component" value="Chromosome 3"/>
</dbReference>
<evidence type="ECO:0000313" key="3">
    <source>
        <dbReference type="Proteomes" id="UP001497516"/>
    </source>
</evidence>
<organism evidence="2 3">
    <name type="scientific">Linum trigynum</name>
    <dbReference type="NCBI Taxonomy" id="586398"/>
    <lineage>
        <taxon>Eukaryota</taxon>
        <taxon>Viridiplantae</taxon>
        <taxon>Streptophyta</taxon>
        <taxon>Embryophyta</taxon>
        <taxon>Tracheophyta</taxon>
        <taxon>Spermatophyta</taxon>
        <taxon>Magnoliopsida</taxon>
        <taxon>eudicotyledons</taxon>
        <taxon>Gunneridae</taxon>
        <taxon>Pentapetalae</taxon>
        <taxon>rosids</taxon>
        <taxon>fabids</taxon>
        <taxon>Malpighiales</taxon>
        <taxon>Linaceae</taxon>
        <taxon>Linum</taxon>
    </lineage>
</organism>
<sequence>MRREMEEDRKMAEVLREERVHEKGIEEHWDIGLGGNEEEKGNNGEAPPTPLAVMGAFQVVAEDLPGKCKKLIIGGEKWWWDDVGRG</sequence>
<gene>
    <name evidence="2" type="ORF">LTRI10_LOCUS20262</name>
</gene>
<proteinExistence type="predicted"/>
<dbReference type="AlphaFoldDB" id="A0AAV2DZ02"/>